<organism evidence="4 5">
    <name type="scientific">Holothuria leucospilota</name>
    <name type="common">Black long sea cucumber</name>
    <name type="synonym">Mertensiothuria leucospilota</name>
    <dbReference type="NCBI Taxonomy" id="206669"/>
    <lineage>
        <taxon>Eukaryota</taxon>
        <taxon>Metazoa</taxon>
        <taxon>Echinodermata</taxon>
        <taxon>Eleutherozoa</taxon>
        <taxon>Echinozoa</taxon>
        <taxon>Holothuroidea</taxon>
        <taxon>Aspidochirotacea</taxon>
        <taxon>Aspidochirotida</taxon>
        <taxon>Holothuriidae</taxon>
        <taxon>Holothuria</taxon>
    </lineage>
</organism>
<evidence type="ECO:0000259" key="3">
    <source>
        <dbReference type="PROSITE" id="PS51145"/>
    </source>
</evidence>
<feature type="domain" description="Death" evidence="2">
    <location>
        <begin position="2277"/>
        <end position="2361"/>
    </location>
</feature>
<dbReference type="CDD" id="cd01670">
    <property type="entry name" value="Death"/>
    <property type="match status" value="1"/>
</dbReference>
<evidence type="ECO:0000259" key="2">
    <source>
        <dbReference type="PROSITE" id="PS50017"/>
    </source>
</evidence>
<protein>
    <submittedName>
        <fullName evidence="4">Protein NLRC5</fullName>
    </submittedName>
</protein>
<evidence type="ECO:0000313" key="5">
    <source>
        <dbReference type="Proteomes" id="UP001152320"/>
    </source>
</evidence>
<dbReference type="Proteomes" id="UP001152320">
    <property type="component" value="Chromosome 10"/>
</dbReference>
<dbReference type="Gene3D" id="2.60.220.30">
    <property type="match status" value="2"/>
</dbReference>
<dbReference type="SUPFAM" id="SSF47986">
    <property type="entry name" value="DEATH domain"/>
    <property type="match status" value="1"/>
</dbReference>
<sequence length="2371" mass="269572">MSSDEIKELRKYFIVLDTEKDQSSEYGEDTIKKKNLNEVLTILKERGILYPDKANQLKTLFDNLGCLTTSKLSGPIRLYQKFANIFADMPQHDQPTVNAGSLNDSVSVSPSHEIPEARFFNQATWQNLNLLIKVVNFTHGLVCYIRSGKKREPNVLTQLFKLPSLDSSDNPQVIFSKVISRQGDKKLFLTFIDETHLVMCYNKTLEIVDVNSKEVVRGHQLRAAARAMDVDEGEIFIVVGDFSAVLVFNQNLEEIRKLTFTLKDWKYPADMKVTSERLFIICKVKPRDHEGSSYWPDRAVSFRREDGEIDAYYTFPREQYAKPVSIAAHKESEIVGVLWSELQSVSGRTSMVSLHTLSGCYVFLLDVEHSHIIQILNRNTMIVINQTDGLKFYNMAHFFTFNIMAIRLSSLITQPECTGLQNFYGISDDEINRKDSGSSQFGNLTSSRRRILHLLKILEEKDLVGPSKFDDFIAADAKVCAHLRWSHVEAYLKLQAETGVTLRASLKAGPSEQVQVPVTQEGGAENLVSVSCQKGTSAQLQSLYPGGIHPHPRGSTSLQPQKQYHQQLEQQAKQQAQQHDQELAAAFQGTQVTQQQPTVTLEQQAHQHDQENAAAFQGTQVTQQQPTVTLEQQTHQYADQQALRQQYSLLHQQQLYQQQWQQNQAYQEQLQVHQERLGYNQVQQYQQPVGYSYSLGLNQPQAAFAQKPPFQQFFNRPTAFHRQQLPALYNQYQGVLYNQQQAAYNAPVYSQLPGGSSFVQHQQEQYATLPYQQQHHELQMQQQELQQYPPYQPQTLQHQVVAPSHDELGQYAFAEQMTGRQRTVLPSSSQHHQQGPQYQPRPGPLPVIEGSIVRDKRSLFVEFLKKKITSLSEMNYFTPWEKSSRWKSTDLFVSCWLTLNDRKSMASVKNIEDQCKLKYIEIFTHDRLKSETRIVIEEGPGTGKTMLLSQLAFDWAKGKIEHVDILIFLPLKIVKDKTLIQAIREFYIPENTPLSGNDIADILASNEEKICLLLDGLEEYSGGGKMRAKESSDVRKVMKKEKYPNCKVVVTCHSYLKHDLPLLKIGQFGETERNSYIEKLSLKNIKKEEKMKQVIEDDSFLLGLSSIPLLFALTVHNIESMSFAGDCHFDKVAPFMKNVVETLCASSMSGHETWSEKEQLILGELAFNGLYKSQQQFSWPKDFIETKISRLKQWLDCRILVLERDMKVPGTEFQDIAENYEKHDFEKMEHVTEKIGTSQSLAQGETQQYKEDRQGRETQSNETTVEVRFLHETIQEWFAATYLCSMMNSYTDEDQFHEYVINQLNQLSPKDLHYVLRFTSYLHPRSCHAIINYLLTNFLSDDGSIDSHVMDCICLCFAEHNDIKGTDIKNSVTEVCKEVMITIDVEDGRFLQKAKSSLLEYASNCGVIIKEIELRDVISAVDETSLTLNSGIKLPQLNTLEVIEVSQWDQALHQDDFQNILKFLSKGSSIKTILCVFPCHPPKIVDEVIIENVISKNLEVEWKNGEVIWTLDPKKQIFIPIPGTMRRAGQMELKNKEDDFMSNEHFLMSLPGTSSAPFGKWSTKRPLSKMFSDMKLDIASKRLKEEPSTSYAEEKIVKEETPSQSIGQVLMKEETAESNCEQKLWAANPATAHEQSQDTVSSSLQLSTCICTNEVSSGNSYTSRKTIITKDGGTVEISKTGILLVIPPNALPADKEEHEIFIRCILRRSVEDQVKCFSSNSTAVVEILPNLSLLHPVRLSLPHCLVLQQNLKRKAKIFASHHEKGTHPVWEEHKDVPYHVEDTTCIILLNSFSWYKYCIDDEIVIAKKIVVYAAAERPEPDGRVVRMEVGCYPDLPGQEEDIPGGQNLIVAHKKILYFVKSEMQHPLQISLKDIFPSEWQCRRSSEFTDSLSKKIPYRKISKGFGDSCVYILEKPRNAAGMPLCVFTISQEKDVEIDNLAVQLAVNFQVIHKVPLTTGVTEHQCKSSLKAETTVTKSGGELEIPGTGVALKIPPNALEGNIENHLVGMRIIPSRIIEDQVTSLSSNACTAVEVYPHTISLRQPMELCLPHCLNFYENSDLNARIFTMYLKGSPAKWEKDTKLTYKLDEKACVITLNKPCCVQYFIDDKIVEDKKIRVYTAAKKLEHMDKVAELEVGFYSDIPGGGELLRMNPNFTVDSKKLLFMGKEKSSLQLSLDDIAPSLWECWFPKFPKDKPQNIPVGAIAASIEHSNLYILKKTSNEAGIAICTFRTLPKEGPMSLEMALSVCPQVSFLPGSEGQASGRIYQEHGKKLETDSENLTMKLLSRKLKTEWKDVCRSLGVTDGELYREEENNKGNIKEAIYQCLLSWKQNKADEATFETLRNALAENGRSDLAKDIEKYEELFPKQSTAS</sequence>
<dbReference type="PROSITE" id="PS50017">
    <property type="entry name" value="DEATH_DOMAIN"/>
    <property type="match status" value="1"/>
</dbReference>
<feature type="region of interest" description="Disordered" evidence="1">
    <location>
        <begin position="1237"/>
        <end position="1262"/>
    </location>
</feature>
<feature type="domain" description="ZU5" evidence="3">
    <location>
        <begin position="1662"/>
        <end position="1801"/>
    </location>
</feature>
<evidence type="ECO:0000313" key="4">
    <source>
        <dbReference type="EMBL" id="KAJ8034178.1"/>
    </source>
</evidence>
<feature type="region of interest" description="Disordered" evidence="1">
    <location>
        <begin position="541"/>
        <end position="565"/>
    </location>
</feature>
<dbReference type="InterPro" id="IPR027417">
    <property type="entry name" value="P-loop_NTPase"/>
</dbReference>
<dbReference type="InterPro" id="IPR011029">
    <property type="entry name" value="DEATH-like_dom_sf"/>
</dbReference>
<feature type="compositionally biased region" description="Low complexity" evidence="1">
    <location>
        <begin position="825"/>
        <end position="838"/>
    </location>
</feature>
<feature type="region of interest" description="Disordered" evidence="1">
    <location>
        <begin position="822"/>
        <end position="844"/>
    </location>
</feature>
<dbReference type="InterPro" id="IPR000906">
    <property type="entry name" value="ZU5_dom"/>
</dbReference>
<name>A0A9Q1BWY0_HOLLE</name>
<gene>
    <name evidence="4" type="ORF">HOLleu_20905</name>
</gene>
<dbReference type="InterPro" id="IPR000488">
    <property type="entry name" value="Death_dom"/>
</dbReference>
<dbReference type="CDD" id="cd01120">
    <property type="entry name" value="RecA-like_superfamily"/>
    <property type="match status" value="1"/>
</dbReference>
<comment type="caution">
    <text evidence="4">The sequence shown here is derived from an EMBL/GenBank/DDBJ whole genome shotgun (WGS) entry which is preliminary data.</text>
</comment>
<dbReference type="PROSITE" id="PS51145">
    <property type="entry name" value="ZU5"/>
    <property type="match status" value="2"/>
</dbReference>
<accession>A0A9Q1BWY0</accession>
<dbReference type="Pfam" id="PF00531">
    <property type="entry name" value="Death"/>
    <property type="match status" value="1"/>
</dbReference>
<reference evidence="4" key="1">
    <citation type="submission" date="2021-10" db="EMBL/GenBank/DDBJ databases">
        <title>Tropical sea cucumber genome reveals ecological adaptation and Cuvierian tubules defense mechanism.</title>
        <authorList>
            <person name="Chen T."/>
        </authorList>
    </citation>
    <scope>NUCLEOTIDE SEQUENCE</scope>
    <source>
        <strain evidence="4">Nanhai2018</strain>
        <tissue evidence="4">Muscle</tissue>
    </source>
</reference>
<dbReference type="SMART" id="SM00005">
    <property type="entry name" value="DEATH"/>
    <property type="match status" value="1"/>
</dbReference>
<keyword evidence="5" id="KW-1185">Reference proteome</keyword>
<dbReference type="InterPro" id="IPR007111">
    <property type="entry name" value="NACHT_NTPase"/>
</dbReference>
<feature type="compositionally biased region" description="Polar residues" evidence="1">
    <location>
        <begin position="1237"/>
        <end position="1247"/>
    </location>
</feature>
<dbReference type="Gene3D" id="3.40.50.300">
    <property type="entry name" value="P-loop containing nucleotide triphosphate hydrolases"/>
    <property type="match status" value="1"/>
</dbReference>
<dbReference type="EMBL" id="JAIZAY010000010">
    <property type="protein sequence ID" value="KAJ8034178.1"/>
    <property type="molecule type" value="Genomic_DNA"/>
</dbReference>
<dbReference type="GO" id="GO:0007165">
    <property type="term" value="P:signal transduction"/>
    <property type="evidence" value="ECO:0007669"/>
    <property type="project" value="InterPro"/>
</dbReference>
<dbReference type="OrthoDB" id="5985756at2759"/>
<dbReference type="Pfam" id="PF05729">
    <property type="entry name" value="NACHT"/>
    <property type="match status" value="1"/>
</dbReference>
<dbReference type="Gene3D" id="1.10.533.10">
    <property type="entry name" value="Death Domain, Fas"/>
    <property type="match status" value="1"/>
</dbReference>
<dbReference type="PANTHER" id="PTHR46312">
    <property type="entry name" value="NACHT DOMAIN-CONTAINING PROTEIN"/>
    <property type="match status" value="1"/>
</dbReference>
<dbReference type="Pfam" id="PF00791">
    <property type="entry name" value="ZU5"/>
    <property type="match status" value="2"/>
</dbReference>
<proteinExistence type="predicted"/>
<feature type="domain" description="ZU5" evidence="3">
    <location>
        <begin position="1968"/>
        <end position="2107"/>
    </location>
</feature>
<evidence type="ECO:0000256" key="1">
    <source>
        <dbReference type="SAM" id="MobiDB-lite"/>
    </source>
</evidence>
<dbReference type="PANTHER" id="PTHR46312:SF2">
    <property type="entry name" value="NUCLEOTIDE-BINDING OLIGOMERIZATION DOMAIN-CONTAINING PROTEIN 2-LIKE"/>
    <property type="match status" value="1"/>
</dbReference>